<evidence type="ECO:0000256" key="2">
    <source>
        <dbReference type="ARBA" id="ARBA00003015"/>
    </source>
</evidence>
<gene>
    <name evidence="9" type="primary">trmB</name>
    <name evidence="10" type="ORF">HRUBRA_01225</name>
</gene>
<dbReference type="Proteomes" id="UP000029640">
    <property type="component" value="Unassembled WGS sequence"/>
</dbReference>
<comment type="caution">
    <text evidence="9">Lacks conserved residue(s) required for the propagation of feature annotation.</text>
</comment>
<reference evidence="10 11" key="1">
    <citation type="journal article" date="2014" name="Genome Announc.">
        <title>Genome Sequence of Gammaproteobacterial Pseudohaliea rubra Type Strain DSM 19751, Isolated from Coastal Seawater of the Mediterranean Sea.</title>
        <authorList>
            <person name="Spring S."/>
            <person name="Fiebig A."/>
            <person name="Riedel T."/>
            <person name="Goker M."/>
            <person name="Klenk H.P."/>
        </authorList>
    </citation>
    <scope>NUCLEOTIDE SEQUENCE [LARGE SCALE GENOMIC DNA]</scope>
    <source>
        <strain evidence="10 11">DSM 19751</strain>
    </source>
</reference>
<protein>
    <recommendedName>
        <fullName evidence="9">tRNA (guanine-N(7)-)-methyltransferase</fullName>
        <ecNumber evidence="9">2.1.1.33</ecNumber>
    </recommendedName>
    <alternativeName>
        <fullName evidence="9">tRNA (guanine(46)-N(7))-methyltransferase</fullName>
    </alternativeName>
    <alternativeName>
        <fullName evidence="9">tRNA(m7G46)-methyltransferase</fullName>
    </alternativeName>
</protein>
<dbReference type="EMBL" id="AUVB01000035">
    <property type="protein sequence ID" value="KGE04196.1"/>
    <property type="molecule type" value="Genomic_DNA"/>
</dbReference>
<dbReference type="InterPro" id="IPR029063">
    <property type="entry name" value="SAM-dependent_MTases_sf"/>
</dbReference>
<dbReference type="GO" id="GO:0043527">
    <property type="term" value="C:tRNA methyltransferase complex"/>
    <property type="evidence" value="ECO:0007669"/>
    <property type="project" value="TreeGrafter"/>
</dbReference>
<dbReference type="PANTHER" id="PTHR23417">
    <property type="entry name" value="3-DEOXY-D-MANNO-OCTULOSONIC-ACID TRANSFERASE/TRNA GUANINE-N 7 - -METHYLTRANSFERASE"/>
    <property type="match status" value="1"/>
</dbReference>
<sequence>MTEDPPRAQRPIRSFVLRHGRMTTAQRRAYEAGWARFGIDFKPVPLDVDALFGRPGPRVLEIGFGMGHSLAAMAAAAPDRNFLGIEVHRPGVGKLLHLMQEQGLTNVRVLCHDAVEVLTDCIAPDSLDTLQVFFPDPWHKKRHHKRRLIQPPFTALAASRLSPGGLFHLATDWEDYAEQMLAVLSACPLLRNTAPEGGYAPRPESRPLTKFEQRGERLGHGVRDLLFERIPAAV</sequence>
<keyword evidence="5 9" id="KW-0949">S-adenosyl-L-methionine</keyword>
<dbReference type="PANTHER" id="PTHR23417:SF14">
    <property type="entry name" value="PENTACOTRIPEPTIDE-REPEAT REGION OF PRORP DOMAIN-CONTAINING PROTEIN"/>
    <property type="match status" value="1"/>
</dbReference>
<feature type="binding site" evidence="9">
    <location>
        <begin position="209"/>
        <end position="212"/>
    </location>
    <ligand>
        <name>substrate</name>
    </ligand>
</feature>
<dbReference type="PATRIC" id="fig|1265313.6.peg.1209"/>
<keyword evidence="11" id="KW-1185">Reference proteome</keyword>
<comment type="caution">
    <text evidence="10">The sequence shown here is derived from an EMBL/GenBank/DDBJ whole genome shotgun (WGS) entry which is preliminary data.</text>
</comment>
<dbReference type="InterPro" id="IPR003358">
    <property type="entry name" value="tRNA_(Gua-N-7)_MeTrfase_Trmb"/>
</dbReference>
<evidence type="ECO:0000256" key="1">
    <source>
        <dbReference type="ARBA" id="ARBA00000142"/>
    </source>
</evidence>
<evidence type="ECO:0000313" key="11">
    <source>
        <dbReference type="Proteomes" id="UP000029640"/>
    </source>
</evidence>
<dbReference type="EC" id="2.1.1.33" evidence="9"/>
<dbReference type="SUPFAM" id="SSF53335">
    <property type="entry name" value="S-adenosyl-L-methionine-dependent methyltransferases"/>
    <property type="match status" value="1"/>
</dbReference>
<accession>A0A095XWY7</accession>
<dbReference type="AlphaFoldDB" id="A0A095XWY7"/>
<dbReference type="Gene3D" id="3.40.50.150">
    <property type="entry name" value="Vaccinia Virus protein VP39"/>
    <property type="match status" value="1"/>
</dbReference>
<dbReference type="FunFam" id="3.40.50.150:FF:000035">
    <property type="entry name" value="tRNA (guanine-N(7)-)-methyltransferase"/>
    <property type="match status" value="1"/>
</dbReference>
<feature type="binding site" evidence="9">
    <location>
        <position position="86"/>
    </location>
    <ligand>
        <name>S-adenosyl-L-methionine</name>
        <dbReference type="ChEBI" id="CHEBI:59789"/>
    </ligand>
</feature>
<evidence type="ECO:0000256" key="5">
    <source>
        <dbReference type="ARBA" id="ARBA00022691"/>
    </source>
</evidence>
<evidence type="ECO:0000313" key="10">
    <source>
        <dbReference type="EMBL" id="KGE04196.1"/>
    </source>
</evidence>
<dbReference type="PROSITE" id="PS51625">
    <property type="entry name" value="SAM_MT_TRMB"/>
    <property type="match status" value="1"/>
</dbReference>
<feature type="binding site" evidence="9">
    <location>
        <position position="140"/>
    </location>
    <ligand>
        <name>substrate</name>
    </ligand>
</feature>
<comment type="similarity">
    <text evidence="8 9">Belongs to the class I-like SAM-binding methyltransferase superfamily. TrmB family.</text>
</comment>
<evidence type="ECO:0000256" key="8">
    <source>
        <dbReference type="ARBA" id="ARBA00060767"/>
    </source>
</evidence>
<keyword evidence="6 9" id="KW-0819">tRNA processing</keyword>
<evidence type="ECO:0000256" key="7">
    <source>
        <dbReference type="ARBA" id="ARBA00060552"/>
    </source>
</evidence>
<dbReference type="eggNOG" id="COG0220">
    <property type="taxonomic scope" value="Bacteria"/>
</dbReference>
<dbReference type="Pfam" id="PF02390">
    <property type="entry name" value="Methyltransf_4"/>
    <property type="match status" value="1"/>
</dbReference>
<dbReference type="InterPro" id="IPR055361">
    <property type="entry name" value="tRNA_methyltr_TrmB_bact"/>
</dbReference>
<comment type="function">
    <text evidence="2 9">Catalyzes the formation of N(7)-methylguanine at position 46 (m7G46) in tRNA.</text>
</comment>
<dbReference type="UniPathway" id="UPA00989"/>
<dbReference type="HAMAP" id="MF_01057">
    <property type="entry name" value="tRNA_methyltr_TrmB"/>
    <property type="match status" value="1"/>
</dbReference>
<dbReference type="STRING" id="1265313.HRUBRA_01225"/>
<dbReference type="RefSeq" id="WP_035516818.1">
    <property type="nucleotide sequence ID" value="NZ_KN234770.1"/>
</dbReference>
<keyword evidence="4 9" id="KW-0808">Transferase</keyword>
<dbReference type="HOGENOM" id="CLU_050910_0_1_6"/>
<comment type="catalytic activity">
    <reaction evidence="1 9">
        <text>guanosine(46) in tRNA + S-adenosyl-L-methionine = N(7)-methylguanosine(46) in tRNA + S-adenosyl-L-homocysteine</text>
        <dbReference type="Rhea" id="RHEA:42708"/>
        <dbReference type="Rhea" id="RHEA-COMP:10188"/>
        <dbReference type="Rhea" id="RHEA-COMP:10189"/>
        <dbReference type="ChEBI" id="CHEBI:57856"/>
        <dbReference type="ChEBI" id="CHEBI:59789"/>
        <dbReference type="ChEBI" id="CHEBI:74269"/>
        <dbReference type="ChEBI" id="CHEBI:74480"/>
        <dbReference type="EC" id="2.1.1.33"/>
    </reaction>
</comment>
<feature type="binding site" evidence="9">
    <location>
        <position position="61"/>
    </location>
    <ligand>
        <name>S-adenosyl-L-methionine</name>
        <dbReference type="ChEBI" id="CHEBI:59789"/>
    </ligand>
</feature>
<evidence type="ECO:0000256" key="4">
    <source>
        <dbReference type="ARBA" id="ARBA00022679"/>
    </source>
</evidence>
<dbReference type="GO" id="GO:0008176">
    <property type="term" value="F:tRNA (guanine(46)-N7)-methyltransferase activity"/>
    <property type="evidence" value="ECO:0007669"/>
    <property type="project" value="UniProtKB-UniRule"/>
</dbReference>
<evidence type="ECO:0000256" key="3">
    <source>
        <dbReference type="ARBA" id="ARBA00022603"/>
    </source>
</evidence>
<dbReference type="NCBIfam" id="TIGR00091">
    <property type="entry name" value="tRNA (guanosine(46)-N7)-methyltransferase TrmB"/>
    <property type="match status" value="1"/>
</dbReference>
<comment type="pathway">
    <text evidence="7 9">tRNA modification; N(7)-methylguanine-tRNA biosynthesis.</text>
</comment>
<organism evidence="10 11">
    <name type="scientific">Pseudohaliea rubra DSM 19751</name>
    <dbReference type="NCBI Taxonomy" id="1265313"/>
    <lineage>
        <taxon>Bacteria</taxon>
        <taxon>Pseudomonadati</taxon>
        <taxon>Pseudomonadota</taxon>
        <taxon>Gammaproteobacteria</taxon>
        <taxon>Cellvibrionales</taxon>
        <taxon>Halieaceae</taxon>
        <taxon>Pseudohaliea</taxon>
    </lineage>
</organism>
<feature type="binding site" evidence="9">
    <location>
        <position position="136"/>
    </location>
    <ligand>
        <name>S-adenosyl-L-methionine</name>
        <dbReference type="ChEBI" id="CHEBI:59789"/>
    </ligand>
</feature>
<name>A0A095XWY7_9GAMM</name>
<proteinExistence type="inferred from homology"/>
<feature type="binding site" evidence="9">
    <location>
        <position position="113"/>
    </location>
    <ligand>
        <name>S-adenosyl-L-methionine</name>
        <dbReference type="ChEBI" id="CHEBI:59789"/>
    </ligand>
</feature>
<evidence type="ECO:0000256" key="6">
    <source>
        <dbReference type="ARBA" id="ARBA00022694"/>
    </source>
</evidence>
<dbReference type="OrthoDB" id="9802090at2"/>
<feature type="binding site" evidence="9">
    <location>
        <position position="172"/>
    </location>
    <ligand>
        <name>substrate</name>
    </ligand>
</feature>
<evidence type="ECO:0000256" key="9">
    <source>
        <dbReference type="HAMAP-Rule" id="MF_01057"/>
    </source>
</evidence>
<keyword evidence="3 9" id="KW-0489">Methyltransferase</keyword>